<dbReference type="Pfam" id="PF12190">
    <property type="entry name" value="amfpi-1"/>
    <property type="match status" value="1"/>
</dbReference>
<sequence length="101" mass="11013">MQQRGLIFFFVVTYACAVYATKCASDACDRIVCDATITEEACDQTGGQFREKGSLCHCCSVCIPQTDEGSACNLTIPVGFPPPSICKPPLECIDYTCKLHY</sequence>
<gene>
    <name evidence="2" type="ORF">TBIB3V08_LOCUS9916</name>
</gene>
<dbReference type="PROSITE" id="PS51257">
    <property type="entry name" value="PROKAR_LIPOPROTEIN"/>
    <property type="match status" value="1"/>
</dbReference>
<accession>A0A7R9I4Z6</accession>
<proteinExistence type="predicted"/>
<feature type="signal peptide" evidence="1">
    <location>
        <begin position="1"/>
        <end position="20"/>
    </location>
</feature>
<keyword evidence="1" id="KW-0732">Signal</keyword>
<evidence type="ECO:0000313" key="2">
    <source>
        <dbReference type="EMBL" id="CAD7447606.1"/>
    </source>
</evidence>
<dbReference type="GO" id="GO:0030414">
    <property type="term" value="F:peptidase inhibitor activity"/>
    <property type="evidence" value="ECO:0007669"/>
    <property type="project" value="InterPro"/>
</dbReference>
<dbReference type="Gene3D" id="2.10.80.20">
    <property type="match status" value="1"/>
</dbReference>
<name>A0A7R9I4Z6_9NEOP</name>
<organism evidence="2">
    <name type="scientific">Timema bartmani</name>
    <dbReference type="NCBI Taxonomy" id="61472"/>
    <lineage>
        <taxon>Eukaryota</taxon>
        <taxon>Metazoa</taxon>
        <taxon>Ecdysozoa</taxon>
        <taxon>Arthropoda</taxon>
        <taxon>Hexapoda</taxon>
        <taxon>Insecta</taxon>
        <taxon>Pterygota</taxon>
        <taxon>Neoptera</taxon>
        <taxon>Polyneoptera</taxon>
        <taxon>Phasmatodea</taxon>
        <taxon>Timematodea</taxon>
        <taxon>Timematoidea</taxon>
        <taxon>Timematidae</taxon>
        <taxon>Timema</taxon>
    </lineage>
</organism>
<dbReference type="InterPro" id="IPR053741">
    <property type="entry name" value="Ser_Fungal_Prot_Inhib_sf"/>
</dbReference>
<dbReference type="EMBL" id="OD569042">
    <property type="protein sequence ID" value="CAD7447606.1"/>
    <property type="molecule type" value="Genomic_DNA"/>
</dbReference>
<dbReference type="InterPro" id="IPR021066">
    <property type="entry name" value="FPI1"/>
</dbReference>
<evidence type="ECO:0000256" key="1">
    <source>
        <dbReference type="SAM" id="SignalP"/>
    </source>
</evidence>
<dbReference type="AlphaFoldDB" id="A0A7R9I4Z6"/>
<reference evidence="2" key="1">
    <citation type="submission" date="2020-11" db="EMBL/GenBank/DDBJ databases">
        <authorList>
            <person name="Tran Van P."/>
        </authorList>
    </citation>
    <scope>NUCLEOTIDE SEQUENCE</scope>
</reference>
<protein>
    <submittedName>
        <fullName evidence="2">Uncharacterized protein</fullName>
    </submittedName>
</protein>
<feature type="chain" id="PRO_5030722540" evidence="1">
    <location>
        <begin position="21"/>
        <end position="101"/>
    </location>
</feature>